<proteinExistence type="predicted"/>
<keyword evidence="2" id="KW-1185">Reference proteome</keyword>
<evidence type="ECO:0000313" key="2">
    <source>
        <dbReference type="Proteomes" id="UP001281147"/>
    </source>
</evidence>
<name>A0ACC3NIH8_9PEZI</name>
<protein>
    <submittedName>
        <fullName evidence="1">Beige protein-like 1</fullName>
    </submittedName>
</protein>
<accession>A0ACC3NIH8</accession>
<dbReference type="EMBL" id="JAUTXU010000036">
    <property type="protein sequence ID" value="KAK3717605.1"/>
    <property type="molecule type" value="Genomic_DNA"/>
</dbReference>
<comment type="caution">
    <text evidence="1">The sequence shown here is derived from an EMBL/GenBank/DDBJ whole genome shotgun (WGS) entry which is preliminary data.</text>
</comment>
<sequence length="2540" mass="285503">MALNTGQPRRHRSSTGASRGLNTDEKDSSTASLINKLSIGKAGASGEDILRITTAANDLKRELASDTFSKDVFRHGKGFEVLLELFRPDLATSGQDLTTYGEMLNSGVLTLCEALKDHRGNERYFSCYLNGWHALHTSLTGIQTSPLAVDDPSGRLRLFETVFRGLVAAATGQDLHQNQDDDYEEARGGTEYGTANMTSGNEVLENPEASAIAIRLSLSLISTHNTKASDVLGMILRLWRTFTAIVELTSRNRVALWQAGILSDLLPHLLNDDKTDDVKGCLEALCGSLIGLGLNSLDDVALLFKRGCDSGHARKLLLSTLRESKGPAFIQFDLSLCGYSSIELPSLPRAFPPTTGYTLTAWIRIEDFDPDCHTTLFGAFDSSQTCFILMYLEKDSHQLILQTSIRSSRPSVRFKSTRFAANRDYHVALVHKKIVNDPRHSSALLFVDGEFAEHVKCSYPEAPPEQEGRRTSTSPSPQTHAPSRHLKPVQAFFGTPHDLGLKFGRNEVISRWSLAGAHLYSAPLSDEFVAVHHRLGPRYIGNLQDCLGPLLTYKASAELNRYNELLHPDRSDTSDIVRATENHGSDVMPESKLLISIAPTAIIFFDGKDTRHEALKYELDRKALSRYQQLGQKSRGIAINAAISTVNEAISRSYGTGMLAGDPVVAVPKALDDASWCLTGSLPVLLRILDSATTKTAFLQSVEIFFECIKDNWRISEAMEKGNGFGILATVIREKLGFESGAPAATIRKTASMLSLEDRQSLPIELLQIVLEFVGYDKVRPEDSMIVNPMAYRVLLVDFDTWRRCDLETQRLYYAQFVHFVSQNRHSGFNQKRLLRMRVVRKFIEALKSEEFQAGSVNALMDALKALLQNSAAGQMYRDLAMFVAFGLQDERATATRTARSMASAVNLRQKAASWARTMRSSRPSTPSSGQTPQVGTNRAELAIHVLELLEGIVADEANPSALRRFDKAVPNRWLLHLLAENDARVVEVTMRILCRSLAALGPEYKTPFVEKNGGFITLKSRLKAFWKSPLVWISCFAIMFGRTPPKSGLAQDFTVFAMVAHFSADDELEVVNPEMLPTIMAMLEAGLRHVVQQDEPPDAAADVMKTVIQFLHELYNRSVGFKDFAVDSRYLQEILFVLYPVLVGSDRLSAETELQSEKDSLSFKGEEVKIRSHSNSLGERPPSVRSLNMDSDKRLPSPRAPMRVEAPRRLSSFVLVSSDPRNTPTSPAQFNAVMAPKKADSVQINIANSIVESLLELATNLFIDLVCNKEKFNGIGLFLKVPPGFREHQAYFESYVLVHTLTQLWNYLLLNQPLLSDTRVLTNLSRYSQHMSEAVFEGWFIEGAQPVLEFTGKLLEYLQKPEVALLKGVRLCSQHTNTIRIVFLRVCLWRLAELDELTNQLDATRFLKQMDYWQTILFSSENHETQFIRLICFLLYMKLVSTVHAVRLAAARLWRTILVQKPTETATLLTLAMGSEQRHLSTGFMKLSSVDDDEFLSWVDENRSSLDEIFIQALNKPWDDFVNDENRRTEESAKTRLNKRRDKLRSWQTEETTADEFMHRYEISTSHWRSNVHAQERLKLQRSIQDHQENDNHLLTLFLGIEKLNKQPSGIDPDKHDPKWQLDETEAVNRMRMRLVRDTGDQTQAFQPKRRASERLPREKLAINTQINRGITDNIVSSIPASPLQPSNSDGASELPDRTRSRSDSVSNSQLLEGGFEMVDDPREADDGIIEDKNRKVMTSLQRGDVVQQLYNISRIVGLEACEGLLVLGKKCLYMQDNFFQRSDGEIVSVSQAPEDERDPYVQLISGKDVGVQRTKHSIGEQDARHWTWAEVLSLSKRRFLFRDVSIEVFFTDGRSYLITCMSSKIRDELYSAVVARAPHVHSSSAIASEDAWRLDTLRNPEEVPQSLGSKFASVFNAMPSHAATRKWIKGEMSNFQYLMLVNTMAGRTFNDLTQYPVFPWVLADYTSDELDLENPKSFRDFSKPMGCQTDAREQEYRERYKQFAEMGDHNAPPFHYGTHYSSAMIVSSYLIRLQPFVQSYLLLQGGSFDHADRLFDSIEKAWLSASKDNMTDVRELTPEFFYLPEFLGNINKYDFGVKQAAGEAVNDVKLPRWAKGDPYVFVTKHREALESPFVSERLHQWVDLVFGYKQRGEAAVEATNVFQHLSYQGAKDLDSIDDPVERLASIGIIHSFGQTPHQVFQKPHPARERERGSVLRLDTSAESLIKLPDALFESDEKIAALTFSPTQERLLCAGPSKLNMLPNCDRFMQWAFADNSIRFFSANTKRLLGLYENTHVGQVSVATFTDSKTLVTAGTDCTIGIWGVSVSRENGREHIDIQPKTYLFGHRTAVVTLAASRVFSTLLSASSDGHILIWGLNRYQCIRVLHPIGGPAIQAARISNVSGRILICQDAHVLLYTLNGHLLLKQKVCESPHDRMTCCAFYEGAGNEWLERELIFTGHTHGVVNIWALTTLADGAWHLQLIKRMNHTDSSREGGSNSSAGISAILPMAQAVYTGDEEGRVWEWDCVQRQSSIGSRGR</sequence>
<dbReference type="Proteomes" id="UP001281147">
    <property type="component" value="Unassembled WGS sequence"/>
</dbReference>
<gene>
    <name evidence="1" type="primary">BPH1_2</name>
    <name evidence="1" type="ORF">LTR37_005672</name>
</gene>
<organism evidence="1 2">
    <name type="scientific">Vermiconidia calcicola</name>
    <dbReference type="NCBI Taxonomy" id="1690605"/>
    <lineage>
        <taxon>Eukaryota</taxon>
        <taxon>Fungi</taxon>
        <taxon>Dikarya</taxon>
        <taxon>Ascomycota</taxon>
        <taxon>Pezizomycotina</taxon>
        <taxon>Dothideomycetes</taxon>
        <taxon>Dothideomycetidae</taxon>
        <taxon>Mycosphaerellales</taxon>
        <taxon>Extremaceae</taxon>
        <taxon>Vermiconidia</taxon>
    </lineage>
</organism>
<reference evidence="1" key="1">
    <citation type="submission" date="2023-07" db="EMBL/GenBank/DDBJ databases">
        <title>Black Yeasts Isolated from many extreme environments.</title>
        <authorList>
            <person name="Coleine C."/>
            <person name="Stajich J.E."/>
            <person name="Selbmann L."/>
        </authorList>
    </citation>
    <scope>NUCLEOTIDE SEQUENCE</scope>
    <source>
        <strain evidence="1">CCFEE 5714</strain>
    </source>
</reference>
<evidence type="ECO:0000313" key="1">
    <source>
        <dbReference type="EMBL" id="KAK3717605.1"/>
    </source>
</evidence>